<keyword evidence="1" id="KW-0812">Transmembrane</keyword>
<keyword evidence="1" id="KW-0472">Membrane</keyword>
<organism evidence="2 3">
    <name type="scientific">Synechococcus sp. (strain ATCC 27144 / PCC 6301 / SAUG 1402/1)</name>
    <name type="common">Anacystis nidulans</name>
    <dbReference type="NCBI Taxonomy" id="269084"/>
    <lineage>
        <taxon>Bacteria</taxon>
        <taxon>Bacillati</taxon>
        <taxon>Cyanobacteriota</taxon>
        <taxon>Cyanophyceae</taxon>
        <taxon>Synechococcales</taxon>
        <taxon>Synechococcaceae</taxon>
        <taxon>Synechococcus</taxon>
    </lineage>
</organism>
<evidence type="ECO:0000313" key="3">
    <source>
        <dbReference type="Proteomes" id="UP000001175"/>
    </source>
</evidence>
<dbReference type="AlphaFoldDB" id="A0A0H3K4M2"/>
<evidence type="ECO:0008006" key="4">
    <source>
        <dbReference type="Google" id="ProtNLM"/>
    </source>
</evidence>
<dbReference type="InterPro" id="IPR025480">
    <property type="entry name" value="DUF4330"/>
</dbReference>
<evidence type="ECO:0000313" key="2">
    <source>
        <dbReference type="EMBL" id="BAD80352.1"/>
    </source>
</evidence>
<dbReference type="EMBL" id="AP008231">
    <property type="protein sequence ID" value="BAD80352.1"/>
    <property type="molecule type" value="Genomic_DNA"/>
</dbReference>
<protein>
    <recommendedName>
        <fullName evidence="4">DUF4330 domain-containing protein</fullName>
    </recommendedName>
</protein>
<proteinExistence type="predicted"/>
<dbReference type="GeneID" id="72430805"/>
<dbReference type="Proteomes" id="UP000001175">
    <property type="component" value="Chromosome"/>
</dbReference>
<dbReference type="Pfam" id="PF14221">
    <property type="entry name" value="DUF4330"/>
    <property type="match status" value="1"/>
</dbReference>
<evidence type="ECO:0000256" key="1">
    <source>
        <dbReference type="SAM" id="Phobius"/>
    </source>
</evidence>
<dbReference type="eggNOG" id="ENOG502ZYMB">
    <property type="taxonomic scope" value="Bacteria"/>
</dbReference>
<dbReference type="RefSeq" id="WP_011244472.1">
    <property type="nucleotide sequence ID" value="NC_006576.1"/>
</dbReference>
<name>A0A0H3K4M2_SYNP6</name>
<sequence>MAILDSQGRLFGRFSLIDLGAGIILVAAIAGIFLSPTLTTSVAQVTGQRQALQVDVMIRGLTAKNPTALFATIEKEAKTNLIIRNQPYGQIDLVSIQPLPRSVLVPQPDGGVKALPDPRPEQAYTSDTIITLAGQAQPTPDGYVLGNVKLKVGTPIELEGKDYRFGGSVIDIRPVQP</sequence>
<dbReference type="KEGG" id="syc:syc2162_c"/>
<gene>
    <name evidence="2" type="ordered locus">syc2162_c</name>
</gene>
<accession>A0A0H3K4M2</accession>
<keyword evidence="1" id="KW-1133">Transmembrane helix</keyword>
<reference evidence="2 3" key="1">
    <citation type="journal article" date="2007" name="Photosyn. Res.">
        <title>Complete nucleotide sequence of the freshwater unicellular cyanobacterium Synechococcus elongatus PCC 6301 chromosome: gene content and organization.</title>
        <authorList>
            <person name="Sugita C."/>
            <person name="Ogata K."/>
            <person name="Shikata M."/>
            <person name="Jikuya H."/>
            <person name="Takano J."/>
            <person name="Furumichi M."/>
            <person name="Kanehisa M."/>
            <person name="Omata T."/>
            <person name="Sugiura M."/>
            <person name="Sugita M."/>
        </authorList>
    </citation>
    <scope>NUCLEOTIDE SEQUENCE [LARGE SCALE GENOMIC DNA]</scope>
    <source>
        <strain evidence="3">ATCC 27144 / PCC 6301 / SAUG 1402/1</strain>
    </source>
</reference>
<feature type="transmembrane region" description="Helical" evidence="1">
    <location>
        <begin position="12"/>
        <end position="34"/>
    </location>
</feature>